<feature type="domain" description="HTH cro/C1-type" evidence="1">
    <location>
        <begin position="58"/>
        <end position="112"/>
    </location>
</feature>
<dbReference type="PROSITE" id="PS50943">
    <property type="entry name" value="HTH_CROC1"/>
    <property type="match status" value="1"/>
</dbReference>
<reference evidence="2 3" key="1">
    <citation type="submission" date="2019-06" db="EMBL/GenBank/DDBJ databases">
        <title>Whole genome sequence for Rhodospirillaceae sp. R148.</title>
        <authorList>
            <person name="Wang G."/>
        </authorList>
    </citation>
    <scope>NUCLEOTIDE SEQUENCE [LARGE SCALE GENOMIC DNA]</scope>
    <source>
        <strain evidence="2 3">R148</strain>
    </source>
</reference>
<comment type="caution">
    <text evidence="2">The sequence shown here is derived from an EMBL/GenBank/DDBJ whole genome shotgun (WGS) entry which is preliminary data.</text>
</comment>
<gene>
    <name evidence="2" type="ORF">FKG95_06000</name>
</gene>
<dbReference type="InterPro" id="IPR001387">
    <property type="entry name" value="Cro/C1-type_HTH"/>
</dbReference>
<dbReference type="AlphaFoldDB" id="A0A545TX82"/>
<dbReference type="EMBL" id="VHSH01000002">
    <property type="protein sequence ID" value="TQV81791.1"/>
    <property type="molecule type" value="Genomic_DNA"/>
</dbReference>
<sequence>MFFDIYSASDPQPAHWPREAASIFVSKKIQKHPQARSVNAMDVERQEALLNQFVATQLTEQRERCGITQSNLARLLGVDINVIQNAESGVERIAAHQLYEACQVFGISLRCFFRDYTNALRAEAPVETQLKAPVTQEAEQAPT</sequence>
<dbReference type="OrthoDB" id="7428772at2"/>
<keyword evidence="3" id="KW-1185">Reference proteome</keyword>
<evidence type="ECO:0000313" key="3">
    <source>
        <dbReference type="Proteomes" id="UP000315252"/>
    </source>
</evidence>
<organism evidence="2 3">
    <name type="scientific">Denitrobaculum tricleocarpae</name>
    <dbReference type="NCBI Taxonomy" id="2591009"/>
    <lineage>
        <taxon>Bacteria</taxon>
        <taxon>Pseudomonadati</taxon>
        <taxon>Pseudomonadota</taxon>
        <taxon>Alphaproteobacteria</taxon>
        <taxon>Rhodospirillales</taxon>
        <taxon>Rhodospirillaceae</taxon>
        <taxon>Denitrobaculum</taxon>
    </lineage>
</organism>
<dbReference type="RefSeq" id="WP_142895422.1">
    <property type="nucleotide sequence ID" value="NZ_ML660053.1"/>
</dbReference>
<dbReference type="SUPFAM" id="SSF47413">
    <property type="entry name" value="lambda repressor-like DNA-binding domains"/>
    <property type="match status" value="1"/>
</dbReference>
<dbReference type="GO" id="GO:0003677">
    <property type="term" value="F:DNA binding"/>
    <property type="evidence" value="ECO:0007669"/>
    <property type="project" value="InterPro"/>
</dbReference>
<proteinExistence type="predicted"/>
<evidence type="ECO:0000259" key="1">
    <source>
        <dbReference type="PROSITE" id="PS50943"/>
    </source>
</evidence>
<dbReference type="Proteomes" id="UP000315252">
    <property type="component" value="Unassembled WGS sequence"/>
</dbReference>
<name>A0A545TX82_9PROT</name>
<dbReference type="CDD" id="cd00093">
    <property type="entry name" value="HTH_XRE"/>
    <property type="match status" value="1"/>
</dbReference>
<dbReference type="Pfam" id="PF01381">
    <property type="entry name" value="HTH_3"/>
    <property type="match status" value="1"/>
</dbReference>
<accession>A0A545TX82</accession>
<dbReference type="Gene3D" id="1.10.260.40">
    <property type="entry name" value="lambda repressor-like DNA-binding domains"/>
    <property type="match status" value="1"/>
</dbReference>
<evidence type="ECO:0000313" key="2">
    <source>
        <dbReference type="EMBL" id="TQV81791.1"/>
    </source>
</evidence>
<dbReference type="SMART" id="SM00530">
    <property type="entry name" value="HTH_XRE"/>
    <property type="match status" value="1"/>
</dbReference>
<protein>
    <submittedName>
        <fullName evidence="2">Helix-turn-helix transcriptional regulator</fullName>
    </submittedName>
</protein>
<dbReference type="InterPro" id="IPR010982">
    <property type="entry name" value="Lambda_DNA-bd_dom_sf"/>
</dbReference>